<accession>A0A9D4T8Z2</accession>
<comment type="caution">
    <text evidence="2">The sequence shown here is derived from an EMBL/GenBank/DDBJ whole genome shotgun (WGS) entry which is preliminary data.</text>
</comment>
<reference evidence="2" key="1">
    <citation type="journal article" date="2020" name="Cell">
        <title>Large-Scale Comparative Analyses of Tick Genomes Elucidate Their Genetic Diversity and Vector Capacities.</title>
        <authorList>
            <consortium name="Tick Genome and Microbiome Consortium (TIGMIC)"/>
            <person name="Jia N."/>
            <person name="Wang J."/>
            <person name="Shi W."/>
            <person name="Du L."/>
            <person name="Sun Y."/>
            <person name="Zhan W."/>
            <person name="Jiang J.F."/>
            <person name="Wang Q."/>
            <person name="Zhang B."/>
            <person name="Ji P."/>
            <person name="Bell-Sakyi L."/>
            <person name="Cui X.M."/>
            <person name="Yuan T.T."/>
            <person name="Jiang B.G."/>
            <person name="Yang W.F."/>
            <person name="Lam T.T."/>
            <person name="Chang Q.C."/>
            <person name="Ding S.J."/>
            <person name="Wang X.J."/>
            <person name="Zhu J.G."/>
            <person name="Ruan X.D."/>
            <person name="Zhao L."/>
            <person name="Wei J.T."/>
            <person name="Ye R.Z."/>
            <person name="Que T.C."/>
            <person name="Du C.H."/>
            <person name="Zhou Y.H."/>
            <person name="Cheng J.X."/>
            <person name="Dai P.F."/>
            <person name="Guo W.B."/>
            <person name="Han X.H."/>
            <person name="Huang E.J."/>
            <person name="Li L.F."/>
            <person name="Wei W."/>
            <person name="Gao Y.C."/>
            <person name="Liu J.Z."/>
            <person name="Shao H.Z."/>
            <person name="Wang X."/>
            <person name="Wang C.C."/>
            <person name="Yang T.C."/>
            <person name="Huo Q.B."/>
            <person name="Li W."/>
            <person name="Chen H.Y."/>
            <person name="Chen S.E."/>
            <person name="Zhou L.G."/>
            <person name="Ni X.B."/>
            <person name="Tian J.H."/>
            <person name="Sheng Y."/>
            <person name="Liu T."/>
            <person name="Pan Y.S."/>
            <person name="Xia L.Y."/>
            <person name="Li J."/>
            <person name="Zhao F."/>
            <person name="Cao W.C."/>
        </authorList>
    </citation>
    <scope>NUCLEOTIDE SEQUENCE</scope>
    <source>
        <strain evidence="2">Rsan-2018</strain>
    </source>
</reference>
<reference evidence="2" key="2">
    <citation type="submission" date="2021-09" db="EMBL/GenBank/DDBJ databases">
        <authorList>
            <person name="Jia N."/>
            <person name="Wang J."/>
            <person name="Shi W."/>
            <person name="Du L."/>
            <person name="Sun Y."/>
            <person name="Zhan W."/>
            <person name="Jiang J."/>
            <person name="Wang Q."/>
            <person name="Zhang B."/>
            <person name="Ji P."/>
            <person name="Sakyi L.B."/>
            <person name="Cui X."/>
            <person name="Yuan T."/>
            <person name="Jiang B."/>
            <person name="Yang W."/>
            <person name="Lam T.T.-Y."/>
            <person name="Chang Q."/>
            <person name="Ding S."/>
            <person name="Wang X."/>
            <person name="Zhu J."/>
            <person name="Ruan X."/>
            <person name="Zhao L."/>
            <person name="Wei J."/>
            <person name="Que T."/>
            <person name="Du C."/>
            <person name="Cheng J."/>
            <person name="Dai P."/>
            <person name="Han X."/>
            <person name="Huang E."/>
            <person name="Gao Y."/>
            <person name="Liu J."/>
            <person name="Shao H."/>
            <person name="Ye R."/>
            <person name="Li L."/>
            <person name="Wei W."/>
            <person name="Wang X."/>
            <person name="Wang C."/>
            <person name="Huo Q."/>
            <person name="Li W."/>
            <person name="Guo W."/>
            <person name="Chen H."/>
            <person name="Chen S."/>
            <person name="Zhou L."/>
            <person name="Zhou L."/>
            <person name="Ni X."/>
            <person name="Tian J."/>
            <person name="Zhou Y."/>
            <person name="Sheng Y."/>
            <person name="Liu T."/>
            <person name="Pan Y."/>
            <person name="Xia L."/>
            <person name="Li J."/>
            <person name="Zhao F."/>
            <person name="Cao W."/>
        </authorList>
    </citation>
    <scope>NUCLEOTIDE SEQUENCE</scope>
    <source>
        <strain evidence="2">Rsan-2018</strain>
        <tissue evidence="2">Larvae</tissue>
    </source>
</reference>
<gene>
    <name evidence="2" type="ORF">HPB52_008394</name>
</gene>
<keyword evidence="3" id="KW-1185">Reference proteome</keyword>
<feature type="region of interest" description="Disordered" evidence="1">
    <location>
        <begin position="85"/>
        <end position="157"/>
    </location>
</feature>
<dbReference type="Proteomes" id="UP000821837">
    <property type="component" value="Chromosome 1"/>
</dbReference>
<sequence length="349" mass="38002">MLEEEEVEVVLLALIHKARSPLPAPYSTSCPSSDAARLGLALAQERQPLRRATNRPTCSKVSLLATNNAPRKVNQVAYHDPQGVKFSADSMEVSPSIRQPTSTKRPNDDTSHGSAPETAPGVASGASLCTAPKRPRQMYTNPSSEVNTPEPNSKSSYKVVIKPRSRYDMSTLPNRVVQAALDTCLKTSRFQVRTPEYPSMDPVPIHNRYEILASLDADDTHVAPATTTHDSATPSYSAVVGSSSSRPRRAPPVLEDVQLPLANNESEIDSRLASLEKEIQRLKQHRALLQRRRDGTHSLHTPSASTTAPTAQTPVSAPKSKPLSPQELLRFVAQQLQHLTSVLVANLNP</sequence>
<feature type="region of interest" description="Disordered" evidence="1">
    <location>
        <begin position="291"/>
        <end position="322"/>
    </location>
</feature>
<feature type="compositionally biased region" description="Low complexity" evidence="1">
    <location>
        <begin position="234"/>
        <end position="245"/>
    </location>
</feature>
<feature type="compositionally biased region" description="Low complexity" evidence="1">
    <location>
        <begin position="298"/>
        <end position="318"/>
    </location>
</feature>
<name>A0A9D4T8Z2_RHISA</name>
<evidence type="ECO:0000313" key="3">
    <source>
        <dbReference type="Proteomes" id="UP000821837"/>
    </source>
</evidence>
<dbReference type="AlphaFoldDB" id="A0A9D4T8Z2"/>
<feature type="region of interest" description="Disordered" evidence="1">
    <location>
        <begin position="224"/>
        <end position="250"/>
    </location>
</feature>
<feature type="compositionally biased region" description="Polar residues" evidence="1">
    <location>
        <begin position="138"/>
        <end position="156"/>
    </location>
</feature>
<dbReference type="EMBL" id="JABSTV010001245">
    <property type="protein sequence ID" value="KAH7982967.1"/>
    <property type="molecule type" value="Genomic_DNA"/>
</dbReference>
<evidence type="ECO:0000313" key="2">
    <source>
        <dbReference type="EMBL" id="KAH7982967.1"/>
    </source>
</evidence>
<proteinExistence type="predicted"/>
<organism evidence="2 3">
    <name type="scientific">Rhipicephalus sanguineus</name>
    <name type="common">Brown dog tick</name>
    <name type="synonym">Ixodes sanguineus</name>
    <dbReference type="NCBI Taxonomy" id="34632"/>
    <lineage>
        <taxon>Eukaryota</taxon>
        <taxon>Metazoa</taxon>
        <taxon>Ecdysozoa</taxon>
        <taxon>Arthropoda</taxon>
        <taxon>Chelicerata</taxon>
        <taxon>Arachnida</taxon>
        <taxon>Acari</taxon>
        <taxon>Parasitiformes</taxon>
        <taxon>Ixodida</taxon>
        <taxon>Ixodoidea</taxon>
        <taxon>Ixodidae</taxon>
        <taxon>Rhipicephalinae</taxon>
        <taxon>Rhipicephalus</taxon>
        <taxon>Rhipicephalus</taxon>
    </lineage>
</organism>
<protein>
    <submittedName>
        <fullName evidence="2">Uncharacterized protein</fullName>
    </submittedName>
</protein>
<evidence type="ECO:0000256" key="1">
    <source>
        <dbReference type="SAM" id="MobiDB-lite"/>
    </source>
</evidence>